<reference evidence="2 3" key="1">
    <citation type="submission" date="2017-06" db="EMBL/GenBank/DDBJ databases">
        <authorList>
            <person name="Kim H.J."/>
            <person name="Triplett B.A."/>
        </authorList>
    </citation>
    <scope>NUCLEOTIDE SEQUENCE [LARGE SCALE GENOMIC DNA]</scope>
    <source>
        <strain evidence="2 3">DSM 45207</strain>
    </source>
</reference>
<accession>A0A238WNY1</accession>
<dbReference type="Pfam" id="PF19054">
    <property type="entry name" value="DUF5753"/>
    <property type="match status" value="1"/>
</dbReference>
<organism evidence="2 3">
    <name type="scientific">Haloechinothrix alba</name>
    <dbReference type="NCBI Taxonomy" id="664784"/>
    <lineage>
        <taxon>Bacteria</taxon>
        <taxon>Bacillati</taxon>
        <taxon>Actinomycetota</taxon>
        <taxon>Actinomycetes</taxon>
        <taxon>Pseudonocardiales</taxon>
        <taxon>Pseudonocardiaceae</taxon>
        <taxon>Haloechinothrix</taxon>
    </lineage>
</organism>
<dbReference type="EMBL" id="FZNW01000007">
    <property type="protein sequence ID" value="SNR48033.1"/>
    <property type="molecule type" value="Genomic_DNA"/>
</dbReference>
<dbReference type="RefSeq" id="WP_089300863.1">
    <property type="nucleotide sequence ID" value="NZ_FZNW01000007.1"/>
</dbReference>
<dbReference type="AlphaFoldDB" id="A0A238WNY1"/>
<gene>
    <name evidence="2" type="ORF">SAMN06265360_10720</name>
</gene>
<evidence type="ECO:0000313" key="3">
    <source>
        <dbReference type="Proteomes" id="UP000198348"/>
    </source>
</evidence>
<sequence length="109" mass="11716">MRLTLAVGHHVQVAAALRFWCVFGEAALRSDIGGLRVMCEQLAHLIHVNRSMENVVMHVLPLASGPHAFTSMTATLYGFPPPATSVLVIGSDAGNFTDPDGFVWEAASR</sequence>
<dbReference type="OrthoDB" id="2991476at2"/>
<dbReference type="InterPro" id="IPR043917">
    <property type="entry name" value="DUF5753"/>
</dbReference>
<feature type="domain" description="DUF5753" evidence="1">
    <location>
        <begin position="14"/>
        <end position="95"/>
    </location>
</feature>
<dbReference type="Proteomes" id="UP000198348">
    <property type="component" value="Unassembled WGS sequence"/>
</dbReference>
<proteinExistence type="predicted"/>
<protein>
    <recommendedName>
        <fullName evidence="1">DUF5753 domain-containing protein</fullName>
    </recommendedName>
</protein>
<evidence type="ECO:0000313" key="2">
    <source>
        <dbReference type="EMBL" id="SNR48033.1"/>
    </source>
</evidence>
<name>A0A238WNY1_9PSEU</name>
<keyword evidence="3" id="KW-1185">Reference proteome</keyword>
<evidence type="ECO:0000259" key="1">
    <source>
        <dbReference type="Pfam" id="PF19054"/>
    </source>
</evidence>